<gene>
    <name evidence="2" type="ORF">ENSA5_32720</name>
</gene>
<evidence type="ECO:0008006" key="4">
    <source>
        <dbReference type="Google" id="ProtNLM"/>
    </source>
</evidence>
<dbReference type="Proteomes" id="UP000237968">
    <property type="component" value="Unassembled WGS sequence"/>
</dbReference>
<keyword evidence="3" id="KW-1185">Reference proteome</keyword>
<dbReference type="OrthoDB" id="9935993at2"/>
<keyword evidence="1" id="KW-0472">Membrane</keyword>
<feature type="transmembrane region" description="Helical" evidence="1">
    <location>
        <begin position="130"/>
        <end position="148"/>
    </location>
</feature>
<evidence type="ECO:0000313" key="2">
    <source>
        <dbReference type="EMBL" id="PRP97579.1"/>
    </source>
</evidence>
<evidence type="ECO:0000256" key="1">
    <source>
        <dbReference type="SAM" id="Phobius"/>
    </source>
</evidence>
<protein>
    <recommendedName>
        <fullName evidence="4">ATP synthase I chain</fullName>
    </recommendedName>
</protein>
<reference evidence="2 3" key="1">
    <citation type="submission" date="2018-03" db="EMBL/GenBank/DDBJ databases">
        <title>Draft Genome Sequences of the Obligatory Marine Myxobacteria Enhygromyxa salina SWB005.</title>
        <authorList>
            <person name="Poehlein A."/>
            <person name="Moghaddam J.A."/>
            <person name="Harms H."/>
            <person name="Alanjari M."/>
            <person name="Koenig G.M."/>
            <person name="Daniel R."/>
            <person name="Schaeberle T.F."/>
        </authorList>
    </citation>
    <scope>NUCLEOTIDE SEQUENCE [LARGE SCALE GENOMIC DNA]</scope>
    <source>
        <strain evidence="2 3">SWB005</strain>
    </source>
</reference>
<dbReference type="EMBL" id="PVNK01000152">
    <property type="protein sequence ID" value="PRP97579.1"/>
    <property type="molecule type" value="Genomic_DNA"/>
</dbReference>
<name>A0A2S9XXH9_9BACT</name>
<keyword evidence="1" id="KW-0812">Transmembrane</keyword>
<comment type="caution">
    <text evidence="2">The sequence shown here is derived from an EMBL/GenBank/DDBJ whole genome shotgun (WGS) entry which is preliminary data.</text>
</comment>
<dbReference type="RefSeq" id="WP_146155770.1">
    <property type="nucleotide sequence ID" value="NZ_PVNK01000152.1"/>
</dbReference>
<feature type="transmembrane region" description="Helical" evidence="1">
    <location>
        <begin position="107"/>
        <end position="124"/>
    </location>
</feature>
<organism evidence="2 3">
    <name type="scientific">Enhygromyxa salina</name>
    <dbReference type="NCBI Taxonomy" id="215803"/>
    <lineage>
        <taxon>Bacteria</taxon>
        <taxon>Pseudomonadati</taxon>
        <taxon>Myxococcota</taxon>
        <taxon>Polyangia</taxon>
        <taxon>Nannocystales</taxon>
        <taxon>Nannocystaceae</taxon>
        <taxon>Enhygromyxa</taxon>
    </lineage>
</organism>
<accession>A0A2S9XXH9</accession>
<proteinExistence type="predicted"/>
<evidence type="ECO:0000313" key="3">
    <source>
        <dbReference type="Proteomes" id="UP000237968"/>
    </source>
</evidence>
<dbReference type="AlphaFoldDB" id="A0A2S9XXH9"/>
<keyword evidence="1" id="KW-1133">Transmembrane helix</keyword>
<sequence length="155" mass="15562">MSEAPDLAPVDRRVLVRDAVRYACLGGGGLAGLVALSDPALAVSIVLGTVVGAVNFVLLARGVGGAIDRTVAGVERAQAQQGLAHAKAGGEGSDPADIVDRPRGVGGGLRLVLVVLLIAGVLWYPATEPMGLAIGVVLVLVAGSAAAYRHERARA</sequence>
<feature type="transmembrane region" description="Helical" evidence="1">
    <location>
        <begin position="40"/>
        <end position="60"/>
    </location>
</feature>